<evidence type="ECO:0000313" key="2">
    <source>
        <dbReference type="EMBL" id="MBX67077.1"/>
    </source>
</evidence>
<dbReference type="AlphaFoldDB" id="A0A2P2QJK9"/>
<protein>
    <submittedName>
        <fullName evidence="2">Uncharacterized protein</fullName>
    </submittedName>
</protein>
<reference evidence="2" key="1">
    <citation type="submission" date="2018-02" db="EMBL/GenBank/DDBJ databases">
        <title>Rhizophora mucronata_Transcriptome.</title>
        <authorList>
            <person name="Meera S.P."/>
            <person name="Sreeshan A."/>
            <person name="Augustine A."/>
        </authorList>
    </citation>
    <scope>NUCLEOTIDE SEQUENCE</scope>
    <source>
        <tissue evidence="2">Leaf</tissue>
    </source>
</reference>
<name>A0A2P2QJK9_RHIMU</name>
<feature type="compositionally biased region" description="Polar residues" evidence="1">
    <location>
        <begin position="1"/>
        <end position="20"/>
    </location>
</feature>
<evidence type="ECO:0000256" key="1">
    <source>
        <dbReference type="SAM" id="MobiDB-lite"/>
    </source>
</evidence>
<dbReference type="EMBL" id="GGEC01086593">
    <property type="protein sequence ID" value="MBX67077.1"/>
    <property type="molecule type" value="Transcribed_RNA"/>
</dbReference>
<sequence>MPRSSINPSELLSPSQSYKSETPCDG</sequence>
<feature type="region of interest" description="Disordered" evidence="1">
    <location>
        <begin position="1"/>
        <end position="26"/>
    </location>
</feature>
<proteinExistence type="predicted"/>
<organism evidence="2">
    <name type="scientific">Rhizophora mucronata</name>
    <name type="common">Asiatic mangrove</name>
    <dbReference type="NCBI Taxonomy" id="61149"/>
    <lineage>
        <taxon>Eukaryota</taxon>
        <taxon>Viridiplantae</taxon>
        <taxon>Streptophyta</taxon>
        <taxon>Embryophyta</taxon>
        <taxon>Tracheophyta</taxon>
        <taxon>Spermatophyta</taxon>
        <taxon>Magnoliopsida</taxon>
        <taxon>eudicotyledons</taxon>
        <taxon>Gunneridae</taxon>
        <taxon>Pentapetalae</taxon>
        <taxon>rosids</taxon>
        <taxon>fabids</taxon>
        <taxon>Malpighiales</taxon>
        <taxon>Rhizophoraceae</taxon>
        <taxon>Rhizophora</taxon>
    </lineage>
</organism>
<accession>A0A2P2QJK9</accession>